<accession>A0A371BCQ9</accession>
<dbReference type="GO" id="GO:0046872">
    <property type="term" value="F:metal ion binding"/>
    <property type="evidence" value="ECO:0007669"/>
    <property type="project" value="UniProtKB-KW"/>
</dbReference>
<reference evidence="8" key="1">
    <citation type="submission" date="2018-08" db="EMBL/GenBank/DDBJ databases">
        <authorList>
            <person name="Kim S.-J."/>
            <person name="Jung G.-Y."/>
        </authorList>
    </citation>
    <scope>NUCLEOTIDE SEQUENCE [LARGE SCALE GENOMIC DNA]</scope>
    <source>
        <strain evidence="8">GY_H</strain>
    </source>
</reference>
<feature type="signal peptide" evidence="5">
    <location>
        <begin position="1"/>
        <end position="23"/>
    </location>
</feature>
<feature type="domain" description="Cytochrome c" evidence="6">
    <location>
        <begin position="24"/>
        <end position="103"/>
    </location>
</feature>
<dbReference type="Proteomes" id="UP000263993">
    <property type="component" value="Unassembled WGS sequence"/>
</dbReference>
<evidence type="ECO:0000256" key="4">
    <source>
        <dbReference type="PROSITE-ProRule" id="PRU00433"/>
    </source>
</evidence>
<dbReference type="SUPFAM" id="SSF46626">
    <property type="entry name" value="Cytochrome c"/>
    <property type="match status" value="1"/>
</dbReference>
<keyword evidence="3 4" id="KW-0408">Iron</keyword>
<evidence type="ECO:0000313" key="7">
    <source>
        <dbReference type="EMBL" id="RDV05348.1"/>
    </source>
</evidence>
<keyword evidence="8" id="KW-1185">Reference proteome</keyword>
<dbReference type="PROSITE" id="PS51007">
    <property type="entry name" value="CYTC"/>
    <property type="match status" value="1"/>
</dbReference>
<protein>
    <submittedName>
        <fullName evidence="7">Cytochrome c</fullName>
    </submittedName>
</protein>
<name>A0A371BCQ9_9BRAD</name>
<evidence type="ECO:0000259" key="6">
    <source>
        <dbReference type="PROSITE" id="PS51007"/>
    </source>
</evidence>
<dbReference type="Gene3D" id="1.10.760.10">
    <property type="entry name" value="Cytochrome c-like domain"/>
    <property type="match status" value="1"/>
</dbReference>
<keyword evidence="1 4" id="KW-0349">Heme</keyword>
<proteinExistence type="predicted"/>
<comment type="caution">
    <text evidence="7">The sequence shown here is derived from an EMBL/GenBank/DDBJ whole genome shotgun (WGS) entry which is preliminary data.</text>
</comment>
<evidence type="ECO:0000256" key="3">
    <source>
        <dbReference type="ARBA" id="ARBA00023004"/>
    </source>
</evidence>
<evidence type="ECO:0000256" key="5">
    <source>
        <dbReference type="SAM" id="SignalP"/>
    </source>
</evidence>
<dbReference type="GO" id="GO:0009055">
    <property type="term" value="F:electron transfer activity"/>
    <property type="evidence" value="ECO:0007669"/>
    <property type="project" value="InterPro"/>
</dbReference>
<dbReference type="GO" id="GO:0020037">
    <property type="term" value="F:heme binding"/>
    <property type="evidence" value="ECO:0007669"/>
    <property type="project" value="InterPro"/>
</dbReference>
<sequence>MIRPFVAFVPVIAILALSQSAAAADAGKGEVLAKRWCAACHVVSTDQQSANGQAPPFSAIGKTPDLDPSRLALFLLLPHPKMPDMALSRGEAADLAAYIQKQGQ</sequence>
<organism evidence="7 8">
    <name type="scientific">Undibacter mobilis</name>
    <dbReference type="NCBI Taxonomy" id="2292256"/>
    <lineage>
        <taxon>Bacteria</taxon>
        <taxon>Pseudomonadati</taxon>
        <taxon>Pseudomonadota</taxon>
        <taxon>Alphaproteobacteria</taxon>
        <taxon>Hyphomicrobiales</taxon>
        <taxon>Nitrobacteraceae</taxon>
        <taxon>Undibacter</taxon>
    </lineage>
</organism>
<dbReference type="OrthoDB" id="7873796at2"/>
<gene>
    <name evidence="7" type="ORF">DXH78_12665</name>
</gene>
<keyword evidence="2 4" id="KW-0479">Metal-binding</keyword>
<evidence type="ECO:0000256" key="1">
    <source>
        <dbReference type="ARBA" id="ARBA00022617"/>
    </source>
</evidence>
<evidence type="ECO:0000313" key="8">
    <source>
        <dbReference type="Proteomes" id="UP000263993"/>
    </source>
</evidence>
<evidence type="ECO:0000256" key="2">
    <source>
        <dbReference type="ARBA" id="ARBA00022723"/>
    </source>
</evidence>
<dbReference type="RefSeq" id="WP_115517374.1">
    <property type="nucleotide sequence ID" value="NZ_QRGO01000001.1"/>
</dbReference>
<feature type="chain" id="PRO_5017043577" evidence="5">
    <location>
        <begin position="24"/>
        <end position="104"/>
    </location>
</feature>
<dbReference type="EMBL" id="QRGO01000001">
    <property type="protein sequence ID" value="RDV05348.1"/>
    <property type="molecule type" value="Genomic_DNA"/>
</dbReference>
<dbReference type="InterPro" id="IPR009056">
    <property type="entry name" value="Cyt_c-like_dom"/>
</dbReference>
<dbReference type="InterPro" id="IPR036909">
    <property type="entry name" value="Cyt_c-like_dom_sf"/>
</dbReference>
<dbReference type="AlphaFoldDB" id="A0A371BCQ9"/>
<keyword evidence="5" id="KW-0732">Signal</keyword>